<accession>A0A438HTD7</accession>
<dbReference type="EMBL" id="QGNW01000181">
    <property type="protein sequence ID" value="RVW87698.1"/>
    <property type="molecule type" value="Genomic_DNA"/>
</dbReference>
<proteinExistence type="predicted"/>
<evidence type="ECO:0000313" key="1">
    <source>
        <dbReference type="EMBL" id="RVW87698.1"/>
    </source>
</evidence>
<protein>
    <submittedName>
        <fullName evidence="1">Uncharacterized protein</fullName>
    </submittedName>
</protein>
<dbReference type="Proteomes" id="UP000288805">
    <property type="component" value="Unassembled WGS sequence"/>
</dbReference>
<evidence type="ECO:0000313" key="2">
    <source>
        <dbReference type="Proteomes" id="UP000288805"/>
    </source>
</evidence>
<sequence>MPTWQRTSVPPLGKSHSSLRCPSSISLSLHSLSLSLGFPSRSSLSTYYTNPHFRFRFCLSRFETLFAEMSKAGALDLASGVGGKIQKDEIVEIAIWLTWAAVGPLFGLCTE</sequence>
<dbReference type="AlphaFoldDB" id="A0A438HTD7"/>
<organism evidence="1 2">
    <name type="scientific">Vitis vinifera</name>
    <name type="common">Grape</name>
    <dbReference type="NCBI Taxonomy" id="29760"/>
    <lineage>
        <taxon>Eukaryota</taxon>
        <taxon>Viridiplantae</taxon>
        <taxon>Streptophyta</taxon>
        <taxon>Embryophyta</taxon>
        <taxon>Tracheophyta</taxon>
        <taxon>Spermatophyta</taxon>
        <taxon>Magnoliopsida</taxon>
        <taxon>eudicotyledons</taxon>
        <taxon>Gunneridae</taxon>
        <taxon>Pentapetalae</taxon>
        <taxon>rosids</taxon>
        <taxon>Vitales</taxon>
        <taxon>Vitaceae</taxon>
        <taxon>Viteae</taxon>
        <taxon>Vitis</taxon>
    </lineage>
</organism>
<comment type="caution">
    <text evidence="1">The sequence shown here is derived from an EMBL/GenBank/DDBJ whole genome shotgun (WGS) entry which is preliminary data.</text>
</comment>
<gene>
    <name evidence="1" type="ORF">CK203_057224</name>
</gene>
<reference evidence="1 2" key="1">
    <citation type="journal article" date="2018" name="PLoS Genet.">
        <title>Population sequencing reveals clonal diversity and ancestral inbreeding in the grapevine cultivar Chardonnay.</title>
        <authorList>
            <person name="Roach M.J."/>
            <person name="Johnson D.L."/>
            <person name="Bohlmann J."/>
            <person name="van Vuuren H.J."/>
            <person name="Jones S.J."/>
            <person name="Pretorius I.S."/>
            <person name="Schmidt S.A."/>
            <person name="Borneman A.R."/>
        </authorList>
    </citation>
    <scope>NUCLEOTIDE SEQUENCE [LARGE SCALE GENOMIC DNA]</scope>
    <source>
        <strain evidence="2">cv. Chardonnay</strain>
        <tissue evidence="1">Leaf</tissue>
    </source>
</reference>
<name>A0A438HTD7_VITVI</name>